<evidence type="ECO:0000313" key="2">
    <source>
        <dbReference type="Proteomes" id="UP001209417"/>
    </source>
</evidence>
<dbReference type="RefSeq" id="WP_264952095.1">
    <property type="nucleotide sequence ID" value="NZ_JAPDVE010000011.1"/>
</dbReference>
<name>A0AAW5U9I7_9BACT</name>
<accession>A0AAW5U9I7</accession>
<dbReference type="InterPro" id="IPR026906">
    <property type="entry name" value="LRR_5"/>
</dbReference>
<sequence>MKTNLHSIRHQSFKLIATLLMLLFTNVCYAKLLDVTLTEGGTLRQFIPKEDYASITELKVSGPFNSEDLDVIKNLTKLEILDLSDIYLVEGEKYYYETYQKQSSKEYDYTYFYTSEKDSISNKHEHKGYPKPNGYDCYYHHTYCNDLRYAFCPYYNNHELYAKRLYWPKSVKKIGNYAFSGSDLRTIYISEDIEDIDSLSFKGANLLENVFINSNNKKYKDINGTVYCKTNNEKIFEGRKTGFVVSKAENKRSFLYLYIDTLKSEANTEPLKLISVTCNGKTLISKGKGWEGDLWVLKGVYFKEREVVITYKEGDIEKQNVYTYPATNPYVDLNLRETGYTSLKFEVIADEGASEVGIISNNKIIAKGIPSTSVNYNYQEGRTFWFNDLPWGSFGKYYGYAIYEGDTIMSGYTICGTNSAGSYIISKKTIITPTSCTVKGTFNVGEQYIDSCGWEISDMKTAWGTTKWTNKLTHKFVDLVPGKTYYAYFIVDAKGQRYRSDAYEFFAPSVTFENLPTDMVSNTTARISANTNCDATHNIGFEWRKYDAPDLVPSTYSECPVINGKLSGTLNNLSANTYYKYRPYYKDAKGDYTYGDWLAFGTSDAYAYFKPDVFTSTYEQNEQSIKLTGYVIGGSDKITKQGFEYWTSKSPNKTVLESTGQYMQAEIKGLISGATYSYRTFATTSKETIYGDTFEFSVPNTTGINHAEQNTEEMQIYFNSQKGIMVSVADKANSNCSYRINNINGDNVETGKIVADENWHSVKKLLPGIYIIRVSNLKESKIIKVAIK</sequence>
<organism evidence="1 2">
    <name type="scientific">Segatella copri</name>
    <dbReference type="NCBI Taxonomy" id="165179"/>
    <lineage>
        <taxon>Bacteria</taxon>
        <taxon>Pseudomonadati</taxon>
        <taxon>Bacteroidota</taxon>
        <taxon>Bacteroidia</taxon>
        <taxon>Bacteroidales</taxon>
        <taxon>Prevotellaceae</taxon>
        <taxon>Segatella</taxon>
    </lineage>
</organism>
<dbReference type="Proteomes" id="UP001209417">
    <property type="component" value="Unassembled WGS sequence"/>
</dbReference>
<dbReference type="InterPro" id="IPR032675">
    <property type="entry name" value="LRR_dom_sf"/>
</dbReference>
<protein>
    <submittedName>
        <fullName evidence="1">Leucine-rich repeat domain-containing protein</fullName>
    </submittedName>
</protein>
<reference evidence="1" key="1">
    <citation type="submission" date="2022-11" db="EMBL/GenBank/DDBJ databases">
        <title>Genomic repertoires linked with pathogenic potency of arthritogenic Prevotella copri isolated from the gut of rheumatoid arthritis patients.</title>
        <authorList>
            <person name="Nii T."/>
            <person name="Maeda Y."/>
            <person name="Motooka D."/>
            <person name="Naito M."/>
            <person name="Matsumoto Y."/>
            <person name="Ogawa T."/>
            <person name="Oguro-Igashira E."/>
            <person name="Kishikawa T."/>
            <person name="Yamashita M."/>
            <person name="Koizumi S."/>
            <person name="Kurakawa T."/>
            <person name="Okumura R."/>
            <person name="Kayama H."/>
            <person name="Murakami M."/>
            <person name="Sakaguchi T."/>
            <person name="Das B."/>
            <person name="Nakamura S."/>
            <person name="Okada Y."/>
            <person name="Kumanogoh A."/>
            <person name="Takeda K."/>
        </authorList>
    </citation>
    <scope>NUCLEOTIDE SEQUENCE</scope>
    <source>
        <strain evidence="1">H019-1</strain>
    </source>
</reference>
<comment type="caution">
    <text evidence="1">The sequence shown here is derived from an EMBL/GenBank/DDBJ whole genome shotgun (WGS) entry which is preliminary data.</text>
</comment>
<evidence type="ECO:0000313" key="1">
    <source>
        <dbReference type="EMBL" id="MCW4132381.1"/>
    </source>
</evidence>
<dbReference type="Gene3D" id="3.80.10.10">
    <property type="entry name" value="Ribonuclease Inhibitor"/>
    <property type="match status" value="1"/>
</dbReference>
<dbReference type="Pfam" id="PF13306">
    <property type="entry name" value="LRR_5"/>
    <property type="match status" value="1"/>
</dbReference>
<dbReference type="EMBL" id="JAPDVG010000001">
    <property type="protein sequence ID" value="MCW4132381.1"/>
    <property type="molecule type" value="Genomic_DNA"/>
</dbReference>
<proteinExistence type="predicted"/>
<gene>
    <name evidence="1" type="ORF">ONT19_12470</name>
</gene>
<dbReference type="AlphaFoldDB" id="A0AAW5U9I7"/>